<protein>
    <submittedName>
        <fullName evidence="1">Uncharacterized protein</fullName>
    </submittedName>
</protein>
<keyword evidence="2" id="KW-1185">Reference proteome</keyword>
<dbReference type="EMBL" id="MPVP01000696">
    <property type="protein sequence ID" value="OMC92948.1"/>
    <property type="molecule type" value="Genomic_DNA"/>
</dbReference>
<dbReference type="Proteomes" id="UP000187158">
    <property type="component" value="Unassembled WGS sequence"/>
</dbReference>
<comment type="caution">
    <text evidence="1">The sequence shown here is derived from an EMBL/GenBank/DDBJ whole genome shotgun (WGS) entry which is preliminary data.</text>
</comment>
<accession>A0ABX3GFZ6</accession>
<sequence length="61" mass="7207">MFGDAESEMWEMGHLTCKFAECEMRCVEMRMWKYEISCTEALNNGNSKCEEQKLLNVKCEM</sequence>
<evidence type="ECO:0000313" key="2">
    <source>
        <dbReference type="Proteomes" id="UP000187158"/>
    </source>
</evidence>
<evidence type="ECO:0000313" key="1">
    <source>
        <dbReference type="EMBL" id="OMC92948.1"/>
    </source>
</evidence>
<reference evidence="1 2" key="1">
    <citation type="submission" date="2016-11" db="EMBL/GenBank/DDBJ databases">
        <title>Paenibacillus species isolates.</title>
        <authorList>
            <person name="Beno S.M."/>
        </authorList>
    </citation>
    <scope>NUCLEOTIDE SEQUENCE [LARGE SCALE GENOMIC DNA]</scope>
    <source>
        <strain evidence="1 2">FSL H7-0433</strain>
    </source>
</reference>
<organism evidence="1 2">
    <name type="scientific">Paenibacillus odorifer</name>
    <dbReference type="NCBI Taxonomy" id="189426"/>
    <lineage>
        <taxon>Bacteria</taxon>
        <taxon>Bacillati</taxon>
        <taxon>Bacillota</taxon>
        <taxon>Bacilli</taxon>
        <taxon>Bacillales</taxon>
        <taxon>Paenibacillaceae</taxon>
        <taxon>Paenibacillus</taxon>
    </lineage>
</organism>
<name>A0ABX3GFZ6_9BACL</name>
<proteinExistence type="predicted"/>
<gene>
    <name evidence="1" type="ORF">BSO21_34255</name>
</gene>